<evidence type="ECO:0000313" key="3">
    <source>
        <dbReference type="Proteomes" id="UP000008963"/>
    </source>
</evidence>
<dbReference type="AlphaFoldDB" id="E1X689"/>
<dbReference type="STRING" id="862908.BMS_2652"/>
<dbReference type="RefSeq" id="WP_014245209.1">
    <property type="nucleotide sequence ID" value="NC_016620.1"/>
</dbReference>
<evidence type="ECO:0000313" key="2">
    <source>
        <dbReference type="EMBL" id="CBW27434.1"/>
    </source>
</evidence>
<keyword evidence="3" id="KW-1185">Reference proteome</keyword>
<dbReference type="Proteomes" id="UP000008963">
    <property type="component" value="Chromosome"/>
</dbReference>
<protein>
    <submittedName>
        <fullName evidence="2">Uncharacterized protein</fullName>
    </submittedName>
</protein>
<reference evidence="3" key="1">
    <citation type="journal article" date="2013" name="ISME J.">
        <title>A small predatory core genome in the divergent marine Bacteriovorax marinus SJ and the terrestrial Bdellovibrio bacteriovorus.</title>
        <authorList>
            <person name="Crossman L.C."/>
            <person name="Chen H."/>
            <person name="Cerdeno-Tarraga A.M."/>
            <person name="Brooks K."/>
            <person name="Quail M.A."/>
            <person name="Pineiro S.A."/>
            <person name="Hobley L."/>
            <person name="Sockett R.E."/>
            <person name="Bentley S.D."/>
            <person name="Parkhill J."/>
            <person name="Williams H.N."/>
            <person name="Stine O.C."/>
        </authorList>
    </citation>
    <scope>NUCLEOTIDE SEQUENCE [LARGE SCALE GENOMIC DNA]</scope>
    <source>
        <strain evidence="3">ATCC BAA-682 / DSM 15412 / SJ</strain>
    </source>
</reference>
<dbReference type="PATRIC" id="fig|862908.3.peg.2533"/>
<sequence>MEDTKLDEAIEETAEQSFNDSELEDIMSEIESLEKEFVEDGERTPEELAIVSAKKTDLQSAIDEEVESIAQEMSPEETMEQTQEIVAEASNEIEDDFVSESEVVDNVVSLPTAEKPATTSTGAAMGFAGEGTMNFNLNFKIGEESATLKVDGDKGLSVEMGGVTIAITEESGCTVTMDGGVNFNIPLTTTSNAATKKAA</sequence>
<gene>
    <name evidence="2" type="ordered locus">BMS_2652</name>
</gene>
<accession>E1X689</accession>
<dbReference type="HOGENOM" id="CLU_1370538_0_0_7"/>
<dbReference type="KEGG" id="bmx:BMS_2652"/>
<dbReference type="EMBL" id="FQ312005">
    <property type="protein sequence ID" value="CBW27434.1"/>
    <property type="molecule type" value="Genomic_DNA"/>
</dbReference>
<evidence type="ECO:0000256" key="1">
    <source>
        <dbReference type="SAM" id="MobiDB-lite"/>
    </source>
</evidence>
<proteinExistence type="predicted"/>
<organism evidence="2 3">
    <name type="scientific">Halobacteriovorax marinus (strain ATCC BAA-682 / DSM 15412 / SJ)</name>
    <name type="common">Bacteriovorax marinus</name>
    <dbReference type="NCBI Taxonomy" id="862908"/>
    <lineage>
        <taxon>Bacteria</taxon>
        <taxon>Pseudomonadati</taxon>
        <taxon>Bdellovibrionota</taxon>
        <taxon>Bacteriovoracia</taxon>
        <taxon>Bacteriovoracales</taxon>
        <taxon>Halobacteriovoraceae</taxon>
        <taxon>Halobacteriovorax</taxon>
    </lineage>
</organism>
<dbReference type="OrthoDB" id="5297243at2"/>
<feature type="region of interest" description="Disordered" evidence="1">
    <location>
        <begin position="1"/>
        <end position="20"/>
    </location>
</feature>
<name>E1X689_HALMS</name>